<dbReference type="GO" id="GO:0008312">
    <property type="term" value="F:7S RNA binding"/>
    <property type="evidence" value="ECO:0007669"/>
    <property type="project" value="InterPro"/>
</dbReference>
<accession>A0A7D9GZS3</accession>
<dbReference type="AlphaFoldDB" id="A0A7D9GZS3"/>
<reference evidence="11 12" key="1">
    <citation type="submission" date="2019-07" db="EMBL/GenBank/DDBJ databases">
        <authorList>
            <person name="Friedrich A."/>
            <person name="Schacherer J."/>
        </authorList>
    </citation>
    <scope>NUCLEOTIDE SEQUENCE [LARGE SCALE GENOMIC DNA]</scope>
</reference>
<dbReference type="GO" id="GO:0006614">
    <property type="term" value="P:SRP-dependent cotranslational protein targeting to membrane"/>
    <property type="evidence" value="ECO:0007669"/>
    <property type="project" value="InterPro"/>
</dbReference>
<dbReference type="InterPro" id="IPR026258">
    <property type="entry name" value="SRP68"/>
</dbReference>
<evidence type="ECO:0000313" key="11">
    <source>
        <dbReference type="EMBL" id="VUG18183.1"/>
    </source>
</evidence>
<sequence length="584" mass="65369">MEHPLSATYGLRLGSLLQSADDFHRHRHRINLKLKKLRHALGITTRDTRNYKEKQKISTISAENYDESNKYGEVILYQIERDLLYAEETKLLLDVHASKSKQRFLVSKYKKALSNSKHLLEVTSDEKNKYVLLELLTYIAIVQGSFCFSRKHWDSVLNSFSIARCSLNCLYKYQEDGSSNVNRELYLDIIDNVVDPGLKIAQLELTGSRNPDLGLISRGQAAVFADTFSYLKRAVDIVKSIDPELVSIPDETEAEKLITSVSWRSYTAELNSADEAKAIMKAQKAASEVVNSDTASFDAALLAYQNALTLKNQEIGRGDAYSSDEQKQEAQIVLTYLKYNYLMLRIRRDATLLSAITAKDSSPSKSSILRYLRNSWKMQDGICSSLKDIRELPGVANDDDLVDTLSSTQYFYETAKVLGLARGYLASDKCSQSLALAAKAKQICDGISPLKEDLAPGLPNNDDIKDIRSQVDTFLSRAHILTVYQDKNHKSGIPQYLIDQMNRFPDTTGEDLLKTIAPLTLKLEPVNVKPVLFDIAFNYIDYGGDGVKPTVVGVEDTTSAKETPASSENDEKKKKGGFFGLFGH</sequence>
<comment type="function">
    <text evidence="10">Component of the signal recognition particle (SRP) complex, a ribonucleoprotein complex that mediates the cotranslational targeting of secretory and membrane proteins to the endoplasmic reticulum (ER). The SRP complex interacts with the signal sequence in nascent secretory and membrane proteins and directs them to the membrane of the ER.</text>
</comment>
<keyword evidence="6 10" id="KW-0733">Signal recognition particle</keyword>
<evidence type="ECO:0000256" key="5">
    <source>
        <dbReference type="ARBA" id="ARBA00022884"/>
    </source>
</evidence>
<comment type="subcellular location">
    <subcellularLocation>
        <location evidence="1 10">Cytoplasm</location>
    </subcellularLocation>
    <subcellularLocation>
        <location evidence="2">Nucleus</location>
        <location evidence="2">Nucleolus</location>
    </subcellularLocation>
</comment>
<evidence type="ECO:0000256" key="2">
    <source>
        <dbReference type="ARBA" id="ARBA00004604"/>
    </source>
</evidence>
<evidence type="ECO:0000256" key="7">
    <source>
        <dbReference type="ARBA" id="ARBA00023242"/>
    </source>
</evidence>
<dbReference type="CDD" id="cd15481">
    <property type="entry name" value="SRP68-RBD"/>
    <property type="match status" value="1"/>
</dbReference>
<organism evidence="11 12">
    <name type="scientific">Dekkera bruxellensis</name>
    <name type="common">Brettanomyces custersii</name>
    <dbReference type="NCBI Taxonomy" id="5007"/>
    <lineage>
        <taxon>Eukaryota</taxon>
        <taxon>Fungi</taxon>
        <taxon>Dikarya</taxon>
        <taxon>Ascomycota</taxon>
        <taxon>Saccharomycotina</taxon>
        <taxon>Pichiomycetes</taxon>
        <taxon>Pichiales</taxon>
        <taxon>Pichiaceae</taxon>
        <taxon>Brettanomyces</taxon>
    </lineage>
</organism>
<dbReference type="EMBL" id="CABFWN010000003">
    <property type="protein sequence ID" value="VUG18183.1"/>
    <property type="molecule type" value="Genomic_DNA"/>
</dbReference>
<evidence type="ECO:0000256" key="3">
    <source>
        <dbReference type="ARBA" id="ARBA00009352"/>
    </source>
</evidence>
<keyword evidence="8 10" id="KW-0687">Ribonucleoprotein</keyword>
<dbReference type="GO" id="GO:0005047">
    <property type="term" value="F:signal recognition particle binding"/>
    <property type="evidence" value="ECO:0007669"/>
    <property type="project" value="InterPro"/>
</dbReference>
<dbReference type="InterPro" id="IPR038253">
    <property type="entry name" value="SRP68_N_sf"/>
</dbReference>
<dbReference type="GO" id="GO:0005786">
    <property type="term" value="C:signal recognition particle, endoplasmic reticulum targeting"/>
    <property type="evidence" value="ECO:0007669"/>
    <property type="project" value="UniProtKB-KW"/>
</dbReference>
<dbReference type="Pfam" id="PF16969">
    <property type="entry name" value="SRP68"/>
    <property type="match status" value="1"/>
</dbReference>
<dbReference type="InterPro" id="IPR034652">
    <property type="entry name" value="SRP68-RBD"/>
</dbReference>
<keyword evidence="7" id="KW-0539">Nucleus</keyword>
<comment type="similarity">
    <text evidence="3 10">Belongs to the SRP68 family.</text>
</comment>
<protein>
    <recommendedName>
        <fullName evidence="9 10">Signal recognition particle subunit SRP68</fullName>
        <shortName evidence="10">SRP68</shortName>
    </recommendedName>
</protein>
<evidence type="ECO:0000313" key="12">
    <source>
        <dbReference type="Proteomes" id="UP000478008"/>
    </source>
</evidence>
<gene>
    <name evidence="11" type="primary">SRP68</name>
    <name evidence="11" type="ORF">DEBR0S3_04258G</name>
</gene>
<evidence type="ECO:0000256" key="8">
    <source>
        <dbReference type="ARBA" id="ARBA00023274"/>
    </source>
</evidence>
<proteinExistence type="inferred from homology"/>
<keyword evidence="5 10" id="KW-0694">RNA-binding</keyword>
<keyword evidence="4 10" id="KW-0963">Cytoplasm</keyword>
<evidence type="ECO:0000256" key="9">
    <source>
        <dbReference type="ARBA" id="ARBA00029498"/>
    </source>
</evidence>
<dbReference type="Proteomes" id="UP000478008">
    <property type="component" value="Unassembled WGS sequence"/>
</dbReference>
<evidence type="ECO:0000256" key="10">
    <source>
        <dbReference type="PIRNR" id="PIRNR038995"/>
    </source>
</evidence>
<name>A0A7D9GZS3_DEKBR</name>
<evidence type="ECO:0000256" key="1">
    <source>
        <dbReference type="ARBA" id="ARBA00004496"/>
    </source>
</evidence>
<dbReference type="PANTHER" id="PTHR12860:SF0">
    <property type="entry name" value="SIGNAL RECOGNITION PARTICLE SUBUNIT SRP68"/>
    <property type="match status" value="1"/>
</dbReference>
<dbReference type="Gene3D" id="1.10.3450.40">
    <property type="entry name" value="Signal recognition particle, SRP68 subunit, RNA-binding domain"/>
    <property type="match status" value="1"/>
</dbReference>
<keyword evidence="12" id="KW-1185">Reference proteome</keyword>
<evidence type="ECO:0000256" key="6">
    <source>
        <dbReference type="ARBA" id="ARBA00023135"/>
    </source>
</evidence>
<dbReference type="GO" id="GO:0005730">
    <property type="term" value="C:nucleolus"/>
    <property type="evidence" value="ECO:0007669"/>
    <property type="project" value="UniProtKB-SubCell"/>
</dbReference>
<dbReference type="PIRSF" id="PIRSF038995">
    <property type="entry name" value="SRP68"/>
    <property type="match status" value="1"/>
</dbReference>
<dbReference type="PANTHER" id="PTHR12860">
    <property type="entry name" value="SIGNAL RECOGNITION PARTICLE 68 KDA PROTEIN"/>
    <property type="match status" value="1"/>
</dbReference>
<evidence type="ECO:0000256" key="4">
    <source>
        <dbReference type="ARBA" id="ARBA00022490"/>
    </source>
</evidence>
<dbReference type="GO" id="GO:0030942">
    <property type="term" value="F:endoplasmic reticulum signal peptide binding"/>
    <property type="evidence" value="ECO:0007669"/>
    <property type="project" value="InterPro"/>
</dbReference>